<organism evidence="3">
    <name type="scientific">marine metagenome</name>
    <dbReference type="NCBI Taxonomy" id="408172"/>
    <lineage>
        <taxon>unclassified sequences</taxon>
        <taxon>metagenomes</taxon>
        <taxon>ecological metagenomes</taxon>
    </lineage>
</organism>
<dbReference type="EMBL" id="UINC01196843">
    <property type="protein sequence ID" value="SVE14030.1"/>
    <property type="molecule type" value="Genomic_DNA"/>
</dbReference>
<evidence type="ECO:0000256" key="1">
    <source>
        <dbReference type="ARBA" id="ARBA00001974"/>
    </source>
</evidence>
<dbReference type="PANTHER" id="PTHR21071:SF4">
    <property type="entry name" value="UDP-N-ACETYLENOLPYRUVOYLGLUCOSAMINE REDUCTASE"/>
    <property type="match status" value="1"/>
</dbReference>
<dbReference type="InterPro" id="IPR011601">
    <property type="entry name" value="MurB_C"/>
</dbReference>
<dbReference type="AlphaFoldDB" id="A0A383B2K3"/>
<dbReference type="Gene3D" id="3.90.78.10">
    <property type="entry name" value="UDP-N-acetylenolpyruvoylglucosamine reductase, C-terminal domain"/>
    <property type="match status" value="1"/>
</dbReference>
<evidence type="ECO:0000313" key="3">
    <source>
        <dbReference type="EMBL" id="SVE14030.1"/>
    </source>
</evidence>
<dbReference type="GO" id="GO:0005829">
    <property type="term" value="C:cytosol"/>
    <property type="evidence" value="ECO:0007669"/>
    <property type="project" value="TreeGrafter"/>
</dbReference>
<dbReference type="Pfam" id="PF02873">
    <property type="entry name" value="MurB_C"/>
    <property type="match status" value="1"/>
</dbReference>
<comment type="cofactor">
    <cofactor evidence="1">
        <name>FAD</name>
        <dbReference type="ChEBI" id="CHEBI:57692"/>
    </cofactor>
</comment>
<dbReference type="GO" id="GO:0008762">
    <property type="term" value="F:UDP-N-acetylmuramate dehydrogenase activity"/>
    <property type="evidence" value="ECO:0007669"/>
    <property type="project" value="InterPro"/>
</dbReference>
<name>A0A383B2K3_9ZZZZ</name>
<protein>
    <recommendedName>
        <fullName evidence="2">UDP-N-acetylenolpyruvoylglucosamine reductase C-terminal domain-containing protein</fullName>
    </recommendedName>
</protein>
<dbReference type="GO" id="GO:0050660">
    <property type="term" value="F:flavin adenine dinucleotide binding"/>
    <property type="evidence" value="ECO:0007669"/>
    <property type="project" value="TreeGrafter"/>
</dbReference>
<proteinExistence type="predicted"/>
<dbReference type="SUPFAM" id="SSF56194">
    <property type="entry name" value="Uridine diphospho-N-Acetylenolpyruvylglucosamine reductase, MurB, C-terminal domain"/>
    <property type="match status" value="1"/>
</dbReference>
<dbReference type="InterPro" id="IPR003170">
    <property type="entry name" value="MurB"/>
</dbReference>
<gene>
    <name evidence="3" type="ORF">METZ01_LOCUS466884</name>
</gene>
<feature type="non-terminal residue" evidence="3">
    <location>
        <position position="1"/>
    </location>
</feature>
<accession>A0A383B2K3</accession>
<dbReference type="PANTHER" id="PTHR21071">
    <property type="entry name" value="UDP-N-ACETYLENOLPYRUVOYLGLUCOSAMINE REDUCTASE"/>
    <property type="match status" value="1"/>
</dbReference>
<reference evidence="3" key="1">
    <citation type="submission" date="2018-05" db="EMBL/GenBank/DDBJ databases">
        <authorList>
            <person name="Lanie J.A."/>
            <person name="Ng W.-L."/>
            <person name="Kazmierczak K.M."/>
            <person name="Andrzejewski T.M."/>
            <person name="Davidsen T.M."/>
            <person name="Wayne K.J."/>
            <person name="Tettelin H."/>
            <person name="Glass J.I."/>
            <person name="Rusch D."/>
            <person name="Podicherti R."/>
            <person name="Tsui H.-C.T."/>
            <person name="Winkler M.E."/>
        </authorList>
    </citation>
    <scope>NUCLEOTIDE SEQUENCE</scope>
</reference>
<dbReference type="GO" id="GO:0071555">
    <property type="term" value="P:cell wall organization"/>
    <property type="evidence" value="ECO:0007669"/>
    <property type="project" value="TreeGrafter"/>
</dbReference>
<sequence>ELIEASGLKGFCIGGACVSEKHANYIINQDNATAADIENLINHIQNTVKSLHNVELETEIIII</sequence>
<dbReference type="InterPro" id="IPR036635">
    <property type="entry name" value="MurB_C_sf"/>
</dbReference>
<evidence type="ECO:0000259" key="2">
    <source>
        <dbReference type="Pfam" id="PF02873"/>
    </source>
</evidence>
<feature type="domain" description="UDP-N-acetylenolpyruvoylglucosamine reductase C-terminal" evidence="2">
    <location>
        <begin position="1"/>
        <end position="63"/>
    </location>
</feature>